<feature type="region of interest" description="Disordered" evidence="1">
    <location>
        <begin position="36"/>
        <end position="68"/>
    </location>
</feature>
<dbReference type="EMBL" id="DXGD01000031">
    <property type="protein sequence ID" value="HIW98665.1"/>
    <property type="molecule type" value="Genomic_DNA"/>
</dbReference>
<gene>
    <name evidence="2" type="ORF">H9871_00820</name>
</gene>
<name>A0A9D1US88_9MICC</name>
<reference evidence="2" key="1">
    <citation type="journal article" date="2021" name="PeerJ">
        <title>Extensive microbial diversity within the chicken gut microbiome revealed by metagenomics and culture.</title>
        <authorList>
            <person name="Gilroy R."/>
            <person name="Ravi A."/>
            <person name="Getino M."/>
            <person name="Pursley I."/>
            <person name="Horton D.L."/>
            <person name="Alikhan N.F."/>
            <person name="Baker D."/>
            <person name="Gharbi K."/>
            <person name="Hall N."/>
            <person name="Watson M."/>
            <person name="Adriaenssens E.M."/>
            <person name="Foster-Nyarko E."/>
            <person name="Jarju S."/>
            <person name="Secka A."/>
            <person name="Antonio M."/>
            <person name="Oren A."/>
            <person name="Chaudhuri R.R."/>
            <person name="La Ragione R."/>
            <person name="Hildebrand F."/>
            <person name="Pallen M.J."/>
        </authorList>
    </citation>
    <scope>NUCLEOTIDE SEQUENCE</scope>
    <source>
        <strain evidence="2">ChiHejej3B27-3195</strain>
    </source>
</reference>
<dbReference type="AlphaFoldDB" id="A0A9D1US88"/>
<protein>
    <submittedName>
        <fullName evidence="2">Uncharacterized protein</fullName>
    </submittedName>
</protein>
<accession>A0A9D1US88</accession>
<evidence type="ECO:0000313" key="2">
    <source>
        <dbReference type="EMBL" id="HIW98665.1"/>
    </source>
</evidence>
<dbReference type="Proteomes" id="UP000824151">
    <property type="component" value="Unassembled WGS sequence"/>
</dbReference>
<feature type="region of interest" description="Disordered" evidence="1">
    <location>
        <begin position="1"/>
        <end position="23"/>
    </location>
</feature>
<proteinExistence type="predicted"/>
<comment type="caution">
    <text evidence="2">The sequence shown here is derived from an EMBL/GenBank/DDBJ whole genome shotgun (WGS) entry which is preliminary data.</text>
</comment>
<evidence type="ECO:0000313" key="3">
    <source>
        <dbReference type="Proteomes" id="UP000824151"/>
    </source>
</evidence>
<organism evidence="2 3">
    <name type="scientific">Candidatus Nesterenkonia stercoripullorum</name>
    <dbReference type="NCBI Taxonomy" id="2838701"/>
    <lineage>
        <taxon>Bacteria</taxon>
        <taxon>Bacillati</taxon>
        <taxon>Actinomycetota</taxon>
        <taxon>Actinomycetes</taxon>
        <taxon>Micrococcales</taxon>
        <taxon>Micrococcaceae</taxon>
        <taxon>Nesterenkonia</taxon>
    </lineage>
</organism>
<feature type="compositionally biased region" description="Basic and acidic residues" evidence="1">
    <location>
        <begin position="54"/>
        <end position="68"/>
    </location>
</feature>
<reference evidence="2" key="2">
    <citation type="submission" date="2021-04" db="EMBL/GenBank/DDBJ databases">
        <authorList>
            <person name="Gilroy R."/>
        </authorList>
    </citation>
    <scope>NUCLEOTIDE SEQUENCE</scope>
    <source>
        <strain evidence="2">ChiHejej3B27-3195</strain>
    </source>
</reference>
<evidence type="ECO:0000256" key="1">
    <source>
        <dbReference type="SAM" id="MobiDB-lite"/>
    </source>
</evidence>
<sequence>MVLSVRDSWDPSLPLDGRPPEREARLGRNAAMFERTAPVRKPVPPRWIEGTVRQGRDQGLDVDRDEIA</sequence>